<proteinExistence type="predicted"/>
<dbReference type="AlphaFoldDB" id="W4KF98"/>
<dbReference type="InParanoid" id="W4KF98"/>
<dbReference type="HOGENOM" id="CLU_138689_0_0_1"/>
<name>W4KF98_HETIT</name>
<reference evidence="1 2" key="1">
    <citation type="journal article" date="2012" name="New Phytol.">
        <title>Insight into trade-off between wood decay and parasitism from the genome of a fungal forest pathogen.</title>
        <authorList>
            <person name="Olson A."/>
            <person name="Aerts A."/>
            <person name="Asiegbu F."/>
            <person name="Belbahri L."/>
            <person name="Bouzid O."/>
            <person name="Broberg A."/>
            <person name="Canback B."/>
            <person name="Coutinho P.M."/>
            <person name="Cullen D."/>
            <person name="Dalman K."/>
            <person name="Deflorio G."/>
            <person name="van Diepen L.T."/>
            <person name="Dunand C."/>
            <person name="Duplessis S."/>
            <person name="Durling M."/>
            <person name="Gonthier P."/>
            <person name="Grimwood J."/>
            <person name="Fossdal C.G."/>
            <person name="Hansson D."/>
            <person name="Henrissat B."/>
            <person name="Hietala A."/>
            <person name="Himmelstrand K."/>
            <person name="Hoffmeister D."/>
            <person name="Hogberg N."/>
            <person name="James T.Y."/>
            <person name="Karlsson M."/>
            <person name="Kohler A."/>
            <person name="Kues U."/>
            <person name="Lee Y.H."/>
            <person name="Lin Y.C."/>
            <person name="Lind M."/>
            <person name="Lindquist E."/>
            <person name="Lombard V."/>
            <person name="Lucas S."/>
            <person name="Lunden K."/>
            <person name="Morin E."/>
            <person name="Murat C."/>
            <person name="Park J."/>
            <person name="Raffaello T."/>
            <person name="Rouze P."/>
            <person name="Salamov A."/>
            <person name="Schmutz J."/>
            <person name="Solheim H."/>
            <person name="Stahlberg J."/>
            <person name="Velez H."/>
            <person name="de Vries R.P."/>
            <person name="Wiebenga A."/>
            <person name="Woodward S."/>
            <person name="Yakovlev I."/>
            <person name="Garbelotto M."/>
            <person name="Martin F."/>
            <person name="Grigoriev I.V."/>
            <person name="Stenlid J."/>
        </authorList>
    </citation>
    <scope>NUCLEOTIDE SEQUENCE [LARGE SCALE GENOMIC DNA]</scope>
    <source>
        <strain evidence="1 2">TC 32-1</strain>
    </source>
</reference>
<organism evidence="1 2">
    <name type="scientific">Heterobasidion irregulare (strain TC 32-1)</name>
    <dbReference type="NCBI Taxonomy" id="747525"/>
    <lineage>
        <taxon>Eukaryota</taxon>
        <taxon>Fungi</taxon>
        <taxon>Dikarya</taxon>
        <taxon>Basidiomycota</taxon>
        <taxon>Agaricomycotina</taxon>
        <taxon>Agaricomycetes</taxon>
        <taxon>Russulales</taxon>
        <taxon>Bondarzewiaceae</taxon>
        <taxon>Heterobasidion</taxon>
        <taxon>Heterobasidion annosum species complex</taxon>
    </lineage>
</organism>
<dbReference type="GeneID" id="20669945"/>
<evidence type="ECO:0000313" key="2">
    <source>
        <dbReference type="Proteomes" id="UP000030671"/>
    </source>
</evidence>
<dbReference type="RefSeq" id="XP_009544193.1">
    <property type="nucleotide sequence ID" value="XM_009545898.1"/>
</dbReference>
<accession>W4KF98</accession>
<dbReference type="EMBL" id="KI925456">
    <property type="protein sequence ID" value="ETW84532.1"/>
    <property type="molecule type" value="Genomic_DNA"/>
</dbReference>
<dbReference type="KEGG" id="hir:HETIRDRAFT_312318"/>
<keyword evidence="2" id="KW-1185">Reference proteome</keyword>
<evidence type="ECO:0000313" key="1">
    <source>
        <dbReference type="EMBL" id="ETW84532.1"/>
    </source>
</evidence>
<gene>
    <name evidence="1" type="ORF">HETIRDRAFT_312318</name>
</gene>
<protein>
    <submittedName>
        <fullName evidence="1">Uncharacterized protein</fullName>
    </submittedName>
</protein>
<dbReference type="OrthoDB" id="2801586at2759"/>
<dbReference type="Proteomes" id="UP000030671">
    <property type="component" value="Unassembled WGS sequence"/>
</dbReference>
<sequence length="152" mass="16563">MSSFMLFGNLAVAGASRVSSSQKVDDGVVTTFHYLYDTTISVRNGPPIQSSLRVYSPPNDVPFPEQSIVFACTKAHAPMNDTVLLDAISVFAYPGNPDADDYQDDILDFPATFAAFTGLVRTQGESMPSDPASRSFWLIHLSMFETVNASLR</sequence>